<dbReference type="AlphaFoldDB" id="A0AAV4WTB5"/>
<protein>
    <submittedName>
        <fullName evidence="2">Uncharacterized protein</fullName>
    </submittedName>
</protein>
<accession>A0AAV4WTB5</accession>
<proteinExistence type="predicted"/>
<feature type="compositionally biased region" description="Basic residues" evidence="1">
    <location>
        <begin position="83"/>
        <end position="93"/>
    </location>
</feature>
<reference evidence="2 3" key="1">
    <citation type="submission" date="2021-06" db="EMBL/GenBank/DDBJ databases">
        <title>Caerostris darwini draft genome.</title>
        <authorList>
            <person name="Kono N."/>
            <person name="Arakawa K."/>
        </authorList>
    </citation>
    <scope>NUCLEOTIDE SEQUENCE [LARGE SCALE GENOMIC DNA]</scope>
</reference>
<dbReference type="Proteomes" id="UP001054837">
    <property type="component" value="Unassembled WGS sequence"/>
</dbReference>
<comment type="caution">
    <text evidence="2">The sequence shown here is derived from an EMBL/GenBank/DDBJ whole genome shotgun (WGS) entry which is preliminary data.</text>
</comment>
<evidence type="ECO:0000256" key="1">
    <source>
        <dbReference type="SAM" id="MobiDB-lite"/>
    </source>
</evidence>
<gene>
    <name evidence="2" type="ORF">CDAR_310061</name>
</gene>
<evidence type="ECO:0000313" key="2">
    <source>
        <dbReference type="EMBL" id="GIY85175.1"/>
    </source>
</evidence>
<organism evidence="2 3">
    <name type="scientific">Caerostris darwini</name>
    <dbReference type="NCBI Taxonomy" id="1538125"/>
    <lineage>
        <taxon>Eukaryota</taxon>
        <taxon>Metazoa</taxon>
        <taxon>Ecdysozoa</taxon>
        <taxon>Arthropoda</taxon>
        <taxon>Chelicerata</taxon>
        <taxon>Arachnida</taxon>
        <taxon>Araneae</taxon>
        <taxon>Araneomorphae</taxon>
        <taxon>Entelegynae</taxon>
        <taxon>Araneoidea</taxon>
        <taxon>Araneidae</taxon>
        <taxon>Caerostris</taxon>
    </lineage>
</organism>
<feature type="region of interest" description="Disordered" evidence="1">
    <location>
        <begin position="50"/>
        <end position="96"/>
    </location>
</feature>
<sequence>MKFKTQCYRFPNFPHIHTNASSSQGNELLRIRNGKRMCVMGRGGVVTLQEKKKRTNSDPEDRPCPNCTSESPGGVRFNDVKRWGKGGGRKKGNRTQDFDFTGDLSAFIIIKAVCP</sequence>
<name>A0AAV4WTB5_9ARAC</name>
<dbReference type="EMBL" id="BPLQ01015016">
    <property type="protein sequence ID" value="GIY85175.1"/>
    <property type="molecule type" value="Genomic_DNA"/>
</dbReference>
<evidence type="ECO:0000313" key="3">
    <source>
        <dbReference type="Proteomes" id="UP001054837"/>
    </source>
</evidence>
<keyword evidence="3" id="KW-1185">Reference proteome</keyword>